<comment type="caution">
    <text evidence="1">The sequence shown here is derived from an EMBL/GenBank/DDBJ whole genome shotgun (WGS) entry which is preliminary data.</text>
</comment>
<reference evidence="1" key="1">
    <citation type="submission" date="2021-06" db="EMBL/GenBank/DDBJ databases">
        <authorList>
            <person name="Kallberg Y."/>
            <person name="Tangrot J."/>
            <person name="Rosling A."/>
        </authorList>
    </citation>
    <scope>NUCLEOTIDE SEQUENCE</scope>
    <source>
        <strain evidence="1">FL966</strain>
    </source>
</reference>
<dbReference type="Proteomes" id="UP000789759">
    <property type="component" value="Unassembled WGS sequence"/>
</dbReference>
<gene>
    <name evidence="1" type="ORF">CPELLU_LOCUS3432</name>
</gene>
<accession>A0A9N9AAJ0</accession>
<proteinExistence type="predicted"/>
<keyword evidence="2" id="KW-1185">Reference proteome</keyword>
<dbReference type="EMBL" id="CAJVQA010001670">
    <property type="protein sequence ID" value="CAG8522010.1"/>
    <property type="molecule type" value="Genomic_DNA"/>
</dbReference>
<organism evidence="1 2">
    <name type="scientific">Cetraspora pellucida</name>
    <dbReference type="NCBI Taxonomy" id="1433469"/>
    <lineage>
        <taxon>Eukaryota</taxon>
        <taxon>Fungi</taxon>
        <taxon>Fungi incertae sedis</taxon>
        <taxon>Mucoromycota</taxon>
        <taxon>Glomeromycotina</taxon>
        <taxon>Glomeromycetes</taxon>
        <taxon>Diversisporales</taxon>
        <taxon>Gigasporaceae</taxon>
        <taxon>Cetraspora</taxon>
    </lineage>
</organism>
<dbReference type="AlphaFoldDB" id="A0A9N9AAJ0"/>
<feature type="non-terminal residue" evidence="1">
    <location>
        <position position="1"/>
    </location>
</feature>
<protein>
    <submittedName>
        <fullName evidence="1">7904_t:CDS:1</fullName>
    </submittedName>
</protein>
<evidence type="ECO:0000313" key="1">
    <source>
        <dbReference type="EMBL" id="CAG8522010.1"/>
    </source>
</evidence>
<name>A0A9N9AAJ0_9GLOM</name>
<evidence type="ECO:0000313" key="2">
    <source>
        <dbReference type="Proteomes" id="UP000789759"/>
    </source>
</evidence>
<sequence>KLFLPNVLEENAKYQQNKNKESGKEIDLKSEKLFKINLEAEKFINNDAVNNSNDDSINSLKEFEQFLNM</sequence>